<feature type="region of interest" description="Disordered" evidence="4">
    <location>
        <begin position="213"/>
        <end position="248"/>
    </location>
</feature>
<feature type="domain" description="Fork-head" evidence="6">
    <location>
        <begin position="678"/>
        <end position="767"/>
    </location>
</feature>
<dbReference type="EMBL" id="ML991837">
    <property type="protein sequence ID" value="KAF2230705.1"/>
    <property type="molecule type" value="Genomic_DNA"/>
</dbReference>
<organism evidence="7 8">
    <name type="scientific">Viridothelium virens</name>
    <name type="common">Speckled blister lichen</name>
    <name type="synonym">Trypethelium virens</name>
    <dbReference type="NCBI Taxonomy" id="1048519"/>
    <lineage>
        <taxon>Eukaryota</taxon>
        <taxon>Fungi</taxon>
        <taxon>Dikarya</taxon>
        <taxon>Ascomycota</taxon>
        <taxon>Pezizomycotina</taxon>
        <taxon>Dothideomycetes</taxon>
        <taxon>Dothideomycetes incertae sedis</taxon>
        <taxon>Trypetheliales</taxon>
        <taxon>Trypetheliaceae</taxon>
        <taxon>Viridothelium</taxon>
    </lineage>
</organism>
<evidence type="ECO:0000256" key="1">
    <source>
        <dbReference type="ARBA" id="ARBA00023125"/>
    </source>
</evidence>
<feature type="compositionally biased region" description="Basic and acidic residues" evidence="4">
    <location>
        <begin position="557"/>
        <end position="583"/>
    </location>
</feature>
<feature type="compositionally biased region" description="Polar residues" evidence="4">
    <location>
        <begin position="7"/>
        <end position="17"/>
    </location>
</feature>
<evidence type="ECO:0000259" key="6">
    <source>
        <dbReference type="PROSITE" id="PS50039"/>
    </source>
</evidence>
<keyword evidence="2 3" id="KW-0539">Nucleus</keyword>
<feature type="DNA-binding region" description="Fork-head" evidence="3">
    <location>
        <begin position="678"/>
        <end position="767"/>
    </location>
</feature>
<feature type="region of interest" description="Disordered" evidence="4">
    <location>
        <begin position="1"/>
        <end position="99"/>
    </location>
</feature>
<protein>
    <recommendedName>
        <fullName evidence="9">Fork-head domain-containing protein</fullName>
    </recommendedName>
</protein>
<dbReference type="GO" id="GO:0060962">
    <property type="term" value="P:regulation of ribosomal protein gene transcription by RNA polymerase II"/>
    <property type="evidence" value="ECO:0007669"/>
    <property type="project" value="InterPro"/>
</dbReference>
<keyword evidence="8" id="KW-1185">Reference proteome</keyword>
<dbReference type="InterPro" id="IPR000253">
    <property type="entry name" value="FHA_dom"/>
</dbReference>
<dbReference type="Pfam" id="PF00498">
    <property type="entry name" value="FHA"/>
    <property type="match status" value="1"/>
</dbReference>
<feature type="compositionally biased region" description="Acidic residues" evidence="4">
    <location>
        <begin position="1169"/>
        <end position="1178"/>
    </location>
</feature>
<dbReference type="PRINTS" id="PR00053">
    <property type="entry name" value="FORKHEAD"/>
</dbReference>
<feature type="compositionally biased region" description="Basic and acidic residues" evidence="4">
    <location>
        <begin position="505"/>
        <end position="521"/>
    </location>
</feature>
<name>A0A6A6GY80_VIRVR</name>
<feature type="compositionally biased region" description="Basic and acidic residues" evidence="4">
    <location>
        <begin position="623"/>
        <end position="633"/>
    </location>
</feature>
<dbReference type="GO" id="GO:0003700">
    <property type="term" value="F:DNA-binding transcription factor activity"/>
    <property type="evidence" value="ECO:0007669"/>
    <property type="project" value="InterPro"/>
</dbReference>
<dbReference type="InterPro" id="IPR036388">
    <property type="entry name" value="WH-like_DNA-bd_sf"/>
</dbReference>
<feature type="compositionally biased region" description="Polar residues" evidence="4">
    <location>
        <begin position="1046"/>
        <end position="1059"/>
    </location>
</feature>
<evidence type="ECO:0000313" key="7">
    <source>
        <dbReference type="EMBL" id="KAF2230705.1"/>
    </source>
</evidence>
<feature type="compositionally biased region" description="Pro residues" evidence="4">
    <location>
        <begin position="889"/>
        <end position="899"/>
    </location>
</feature>
<feature type="compositionally biased region" description="Basic and acidic residues" evidence="4">
    <location>
        <begin position="1143"/>
        <end position="1168"/>
    </location>
</feature>
<dbReference type="CDD" id="cd00059">
    <property type="entry name" value="FH_FOX"/>
    <property type="match status" value="1"/>
</dbReference>
<dbReference type="AlphaFoldDB" id="A0A6A6GY80"/>
<feature type="compositionally biased region" description="Polar residues" evidence="4">
    <location>
        <begin position="850"/>
        <end position="868"/>
    </location>
</feature>
<dbReference type="SUPFAM" id="SSF49879">
    <property type="entry name" value="SMAD/FHA domain"/>
    <property type="match status" value="1"/>
</dbReference>
<feature type="compositionally biased region" description="Polar residues" evidence="4">
    <location>
        <begin position="826"/>
        <end position="836"/>
    </location>
</feature>
<feature type="compositionally biased region" description="Polar residues" evidence="4">
    <location>
        <begin position="413"/>
        <end position="433"/>
    </location>
</feature>
<evidence type="ECO:0000256" key="3">
    <source>
        <dbReference type="PROSITE-ProRule" id="PRU00089"/>
    </source>
</evidence>
<dbReference type="InterPro" id="IPR008984">
    <property type="entry name" value="SMAD_FHA_dom_sf"/>
</dbReference>
<proteinExistence type="predicted"/>
<dbReference type="PROSITE" id="PS00658">
    <property type="entry name" value="FORK_HEAD_2"/>
    <property type="match status" value="1"/>
</dbReference>
<dbReference type="InterPro" id="IPR045178">
    <property type="entry name" value="Fhl1/FHA1"/>
</dbReference>
<feature type="region of interest" description="Disordered" evidence="4">
    <location>
        <begin position="260"/>
        <end position="293"/>
    </location>
</feature>
<dbReference type="Gene3D" id="1.10.10.10">
    <property type="entry name" value="Winged helix-like DNA-binding domain superfamily/Winged helix DNA-binding domain"/>
    <property type="match status" value="1"/>
</dbReference>
<feature type="region of interest" description="Disordered" evidence="4">
    <location>
        <begin position="413"/>
        <end position="676"/>
    </location>
</feature>
<dbReference type="InterPro" id="IPR001766">
    <property type="entry name" value="Fork_head_dom"/>
</dbReference>
<dbReference type="PANTHER" id="PTHR21712">
    <property type="entry name" value="PRE-RRNA-PROCESSING PROTEIN FHL1"/>
    <property type="match status" value="1"/>
</dbReference>
<feature type="compositionally biased region" description="Polar residues" evidence="4">
    <location>
        <begin position="283"/>
        <end position="293"/>
    </location>
</feature>
<accession>A0A6A6GY80</accession>
<feature type="compositionally biased region" description="Low complexity" evidence="4">
    <location>
        <begin position="1060"/>
        <end position="1089"/>
    </location>
</feature>
<dbReference type="PROSITE" id="PS50039">
    <property type="entry name" value="FORK_HEAD_3"/>
    <property type="match status" value="1"/>
</dbReference>
<feature type="region of interest" description="Disordered" evidence="4">
    <location>
        <begin position="1024"/>
        <end position="1178"/>
    </location>
</feature>
<dbReference type="Gene3D" id="2.60.200.20">
    <property type="match status" value="1"/>
</dbReference>
<comment type="subcellular location">
    <subcellularLocation>
        <location evidence="3">Nucleus</location>
    </subcellularLocation>
</comment>
<keyword evidence="1 3" id="KW-0238">DNA-binding</keyword>
<dbReference type="SUPFAM" id="SSF46785">
    <property type="entry name" value="Winged helix' DNA-binding domain"/>
    <property type="match status" value="1"/>
</dbReference>
<feature type="compositionally biased region" description="Pro residues" evidence="4">
    <location>
        <begin position="1090"/>
        <end position="1110"/>
    </location>
</feature>
<dbReference type="GO" id="GO:0043565">
    <property type="term" value="F:sequence-specific DNA binding"/>
    <property type="evidence" value="ECO:0007669"/>
    <property type="project" value="InterPro"/>
</dbReference>
<dbReference type="OrthoDB" id="5402974at2759"/>
<reference evidence="7" key="1">
    <citation type="journal article" date="2020" name="Stud. Mycol.">
        <title>101 Dothideomycetes genomes: a test case for predicting lifestyles and emergence of pathogens.</title>
        <authorList>
            <person name="Haridas S."/>
            <person name="Albert R."/>
            <person name="Binder M."/>
            <person name="Bloem J."/>
            <person name="Labutti K."/>
            <person name="Salamov A."/>
            <person name="Andreopoulos B."/>
            <person name="Baker S."/>
            <person name="Barry K."/>
            <person name="Bills G."/>
            <person name="Bluhm B."/>
            <person name="Cannon C."/>
            <person name="Castanera R."/>
            <person name="Culley D."/>
            <person name="Daum C."/>
            <person name="Ezra D."/>
            <person name="Gonzalez J."/>
            <person name="Henrissat B."/>
            <person name="Kuo A."/>
            <person name="Liang C."/>
            <person name="Lipzen A."/>
            <person name="Lutzoni F."/>
            <person name="Magnuson J."/>
            <person name="Mondo S."/>
            <person name="Nolan M."/>
            <person name="Ohm R."/>
            <person name="Pangilinan J."/>
            <person name="Park H.-J."/>
            <person name="Ramirez L."/>
            <person name="Alfaro M."/>
            <person name="Sun H."/>
            <person name="Tritt A."/>
            <person name="Yoshinaga Y."/>
            <person name="Zwiers L.-H."/>
            <person name="Turgeon B."/>
            <person name="Goodwin S."/>
            <person name="Spatafora J."/>
            <person name="Crous P."/>
            <person name="Grigoriev I."/>
        </authorList>
    </citation>
    <scope>NUCLEOTIDE SEQUENCE</scope>
    <source>
        <strain evidence="7">Tuck. ex Michener</strain>
    </source>
</reference>
<feature type="compositionally biased region" description="Polar residues" evidence="4">
    <location>
        <begin position="522"/>
        <end position="539"/>
    </location>
</feature>
<feature type="compositionally biased region" description="Basic and acidic residues" evidence="4">
    <location>
        <begin position="486"/>
        <end position="497"/>
    </location>
</feature>
<evidence type="ECO:0008006" key="9">
    <source>
        <dbReference type="Google" id="ProtNLM"/>
    </source>
</evidence>
<evidence type="ECO:0000256" key="4">
    <source>
        <dbReference type="SAM" id="MobiDB-lite"/>
    </source>
</evidence>
<dbReference type="PANTHER" id="PTHR21712:SF29">
    <property type="entry name" value="PRE-RRNA-PROCESSING PROTEIN FHL1"/>
    <property type="match status" value="1"/>
</dbReference>
<feature type="region of interest" description="Disordered" evidence="4">
    <location>
        <begin position="756"/>
        <end position="900"/>
    </location>
</feature>
<dbReference type="InterPro" id="IPR030456">
    <property type="entry name" value="TF_fork_head_CS_2"/>
</dbReference>
<dbReference type="Pfam" id="PF00250">
    <property type="entry name" value="Forkhead"/>
    <property type="match status" value="1"/>
</dbReference>
<feature type="domain" description="FHA" evidence="5">
    <location>
        <begin position="336"/>
        <end position="369"/>
    </location>
</feature>
<evidence type="ECO:0000313" key="8">
    <source>
        <dbReference type="Proteomes" id="UP000800092"/>
    </source>
</evidence>
<dbReference type="Proteomes" id="UP000800092">
    <property type="component" value="Unassembled WGS sequence"/>
</dbReference>
<evidence type="ECO:0000259" key="5">
    <source>
        <dbReference type="PROSITE" id="PS50006"/>
    </source>
</evidence>
<sequence length="1178" mass="126853">MEVAIQGSGSMPDSQDVVTDHDEFQTGITESSSKDPSAAQEPQRPPIAIDQDIEPPIPLGKPLQYSEGTQAELPAPSVQEAGGPVPSSEHRSTEVTDSFNPLTVGIHAKSNNLETHDALNATNLAMQPPVQQNVNPGALHCNAGDGMMYNGIGLSLQALNDASQLNADALGSMDDMDLTAYAKLEFPDTTYLVRTTSVELGRDNIAMRRATRLAEQRVSESESQSRPSSAGEALRTPMHQSSRFSGGCHAYSEEGGIMKWEESSSDSNPNTRRKKGRKKKPSNKTQQSAITPSQYEAALNAAVIDDQRRAYPPHDACPLLPIHIADSWGPDGYKGISRKHAKIQYNPNKEVFELHVIARNGLFLNDAIHHAGETIPLRDRDVIQIGPVPITFGLPPDVAARDRDDSDEISYQTEDSMVNTSTQDSPEQSSSARGSIEEPVNIIGPDEQGTQSSNSEEEQERPQQRTKLKLKVLPTRQKSKGPPYTKKKDSKLVSSRKEAKRAKNPKSERSTEPRREKHTARETSPTIAEASSAQQNGTESVPPATEVPQKRKGPGRPPKDGIMSKRERQARAKQEKEAKRARELGLPPPPPLDLKTKTEKKKQKKEEEEAAAAAATARSATADTEKSPQDIEPKPAATVDEEAASSQQQGLAKSSKAAARTPSPPMKESDYTEEQLTRPSSNYITLIYEAITNSKNGQMNLQQIYGAIERRYPHFKFRIGSQGWQSSVRHNLGQNSIFQKVEKEGKGYLWAVKAGATPESQKRKRSSPPRMSQHAYYPPNHYLGLQNGPGQPHHGPSPYPQHPQHPHRPPYAPPSTAGPAVVAPPAQNSGNYSSPYAVNPPVSVHRAPQAPSSLSNGVAYSQPQQPSANVRIPNRSVSMASQPSSSTQPAPPPHPPVDPAPFLTALIGNDYPKHLRMSLPGNAEVLTVDMIQRLKKFKDVFVDVSQGDKEHSEHLVCSAIKRVFWPGESTTPLRQGEEDITKTLSGLILPSHEKKEATSTQAAPGQAGAMSAIPSHVSPVARAQHAAVVAQPTHVPASTPVAVQPNGANGANGTSPNAVTPQPSAPIASTPSAAASTLSHSTNPNADAAPAPPTPPSSSQPHQSPVPVPPTTNDRPAGSDSPQPPSVEALTPTAPSPGTNGHTKRDREMEMSEGEKRVMRGKRPKVDADAEGGAEEAE</sequence>
<dbReference type="PROSITE" id="PS50006">
    <property type="entry name" value="FHA_DOMAIN"/>
    <property type="match status" value="1"/>
</dbReference>
<dbReference type="InterPro" id="IPR036390">
    <property type="entry name" value="WH_DNA-bd_sf"/>
</dbReference>
<evidence type="ECO:0000256" key="2">
    <source>
        <dbReference type="ARBA" id="ARBA00023242"/>
    </source>
</evidence>
<dbReference type="SMART" id="SM00339">
    <property type="entry name" value="FH"/>
    <property type="match status" value="1"/>
</dbReference>
<feature type="compositionally biased region" description="Low complexity" evidence="4">
    <location>
        <begin position="876"/>
        <end position="888"/>
    </location>
</feature>
<gene>
    <name evidence="7" type="ORF">EV356DRAFT_536189</name>
</gene>
<feature type="compositionally biased region" description="Polar residues" evidence="4">
    <location>
        <begin position="26"/>
        <end position="35"/>
    </location>
</feature>
<feature type="compositionally biased region" description="Basic residues" evidence="4">
    <location>
        <begin position="271"/>
        <end position="282"/>
    </location>
</feature>
<feature type="compositionally biased region" description="Low complexity" evidence="4">
    <location>
        <begin position="611"/>
        <end position="622"/>
    </location>
</feature>
<dbReference type="GO" id="GO:0005634">
    <property type="term" value="C:nucleus"/>
    <property type="evidence" value="ECO:0007669"/>
    <property type="project" value="UniProtKB-SubCell"/>
</dbReference>
<feature type="compositionally biased region" description="Pro residues" evidence="4">
    <location>
        <begin position="795"/>
        <end position="813"/>
    </location>
</feature>